<evidence type="ECO:0000259" key="5">
    <source>
        <dbReference type="Pfam" id="PF10516"/>
    </source>
</evidence>
<dbReference type="Gene3D" id="1.25.40.10">
    <property type="entry name" value="Tetratricopeptide repeat domain"/>
    <property type="match status" value="2"/>
</dbReference>
<feature type="domain" description="Tetratricopeptide SHNi-TPR" evidence="5">
    <location>
        <begin position="229"/>
        <end position="264"/>
    </location>
</feature>
<dbReference type="SUPFAM" id="SSF48452">
    <property type="entry name" value="TPR-like"/>
    <property type="match status" value="1"/>
</dbReference>
<dbReference type="InterPro" id="IPR011990">
    <property type="entry name" value="TPR-like_helical_dom_sf"/>
</dbReference>
<feature type="region of interest" description="Disordered" evidence="4">
    <location>
        <begin position="97"/>
        <end position="121"/>
    </location>
</feature>
<keyword evidence="1" id="KW-0677">Repeat</keyword>
<proteinExistence type="predicted"/>
<feature type="coiled-coil region" evidence="3">
    <location>
        <begin position="314"/>
        <end position="364"/>
    </location>
</feature>
<comment type="caution">
    <text evidence="6">The sequence shown here is derived from an EMBL/GenBank/DDBJ whole genome shotgun (WGS) entry which is preliminary data.</text>
</comment>
<name>A0A420HR93_9PEZI</name>
<feature type="region of interest" description="Disordered" evidence="4">
    <location>
        <begin position="160"/>
        <end position="181"/>
    </location>
</feature>
<evidence type="ECO:0000256" key="3">
    <source>
        <dbReference type="SAM" id="Coils"/>
    </source>
</evidence>
<dbReference type="STRING" id="212602.A0A420HR93"/>
<dbReference type="Pfam" id="PF10516">
    <property type="entry name" value="SHNi-TPR"/>
    <property type="match status" value="1"/>
</dbReference>
<dbReference type="GO" id="GO:0042393">
    <property type="term" value="F:histone binding"/>
    <property type="evidence" value="ECO:0007669"/>
    <property type="project" value="TreeGrafter"/>
</dbReference>
<gene>
    <name evidence="6" type="ORF">OnM2_055003</name>
</gene>
<reference evidence="6 7" key="1">
    <citation type="journal article" date="2018" name="BMC Genomics">
        <title>Comparative genome analyses reveal sequence features reflecting distinct modes of host-adaptation between dicot and monocot powdery mildew.</title>
        <authorList>
            <person name="Wu Y."/>
            <person name="Ma X."/>
            <person name="Pan Z."/>
            <person name="Kale S.D."/>
            <person name="Song Y."/>
            <person name="King H."/>
            <person name="Zhang Q."/>
            <person name="Presley C."/>
            <person name="Deng X."/>
            <person name="Wei C.I."/>
            <person name="Xiao S."/>
        </authorList>
    </citation>
    <scope>NUCLEOTIDE SEQUENCE [LARGE SCALE GENOMIC DNA]</scope>
    <source>
        <strain evidence="6">UMSG2</strain>
    </source>
</reference>
<evidence type="ECO:0000313" key="6">
    <source>
        <dbReference type="EMBL" id="RKF59965.1"/>
    </source>
</evidence>
<dbReference type="Proteomes" id="UP000286134">
    <property type="component" value="Unassembled WGS sequence"/>
</dbReference>
<keyword evidence="2" id="KW-0802">TPR repeat</keyword>
<feature type="region of interest" description="Disordered" evidence="4">
    <location>
        <begin position="428"/>
        <end position="458"/>
    </location>
</feature>
<dbReference type="OrthoDB" id="5587616at2759"/>
<dbReference type="GO" id="GO:0034080">
    <property type="term" value="P:CENP-A containing chromatin assembly"/>
    <property type="evidence" value="ECO:0007669"/>
    <property type="project" value="TreeGrafter"/>
</dbReference>
<dbReference type="PANTHER" id="PTHR15081:SF1">
    <property type="entry name" value="NUCLEAR AUTOANTIGENIC SPERM PROTEIN"/>
    <property type="match status" value="1"/>
</dbReference>
<dbReference type="GO" id="GO:0006335">
    <property type="term" value="P:DNA replication-dependent chromatin assembly"/>
    <property type="evidence" value="ECO:0007669"/>
    <property type="project" value="TreeGrafter"/>
</dbReference>
<evidence type="ECO:0000313" key="7">
    <source>
        <dbReference type="Proteomes" id="UP000286134"/>
    </source>
</evidence>
<dbReference type="AlphaFoldDB" id="A0A420HR93"/>
<organism evidence="6 7">
    <name type="scientific">Erysiphe neolycopersici</name>
    <dbReference type="NCBI Taxonomy" id="212602"/>
    <lineage>
        <taxon>Eukaryota</taxon>
        <taxon>Fungi</taxon>
        <taxon>Dikarya</taxon>
        <taxon>Ascomycota</taxon>
        <taxon>Pezizomycotina</taxon>
        <taxon>Leotiomycetes</taxon>
        <taxon>Erysiphales</taxon>
        <taxon>Erysiphaceae</taxon>
        <taxon>Erysiphe</taxon>
    </lineage>
</organism>
<dbReference type="InterPro" id="IPR019544">
    <property type="entry name" value="Tetratricopeptide_SHNi-TPR_dom"/>
</dbReference>
<keyword evidence="3" id="KW-0175">Coiled coil</keyword>
<evidence type="ECO:0000256" key="2">
    <source>
        <dbReference type="ARBA" id="ARBA00022803"/>
    </source>
</evidence>
<keyword evidence="7" id="KW-1185">Reference proteome</keyword>
<dbReference type="EMBL" id="MCFK01005557">
    <property type="protein sequence ID" value="RKF59965.1"/>
    <property type="molecule type" value="Genomic_DNA"/>
</dbReference>
<accession>A0A420HR93</accession>
<evidence type="ECO:0000256" key="4">
    <source>
        <dbReference type="SAM" id="MobiDB-lite"/>
    </source>
</evidence>
<protein>
    <submittedName>
        <fullName evidence="6">NASP-related protein sim3</fullName>
    </submittedName>
</protein>
<dbReference type="GO" id="GO:0005654">
    <property type="term" value="C:nucleoplasm"/>
    <property type="evidence" value="ECO:0007669"/>
    <property type="project" value="TreeGrafter"/>
</dbReference>
<evidence type="ECO:0000256" key="1">
    <source>
        <dbReference type="ARBA" id="ARBA00022737"/>
    </source>
</evidence>
<feature type="compositionally biased region" description="Basic and acidic residues" evidence="4">
    <location>
        <begin position="430"/>
        <end position="450"/>
    </location>
</feature>
<sequence>MTESICSPKPLSEEPSATSHVLDSIKDSLVDLCAKGGICYTQKNYEQAADLYSRATELQVELNGEMSPENAEILFLYGRSLFKLGQSKSDVLGEVSGNMKKKSKSETSSATSGKIGKEIGQEIDDTNNNILAQNTKAESENHQNTLDAKKQLFQFTGDENFEGSDEEEVQNEEDQEEEDDGDDLAAAFDVLDLARVLFEKKLKTLKASDDEGKESKDLSIVRRCKERLADTHDQLAEISLENESFPAAVADCRAALAYKKELYSEEESIIAEAHFKLSLALEFAAITTRDGDGDENKEKEKAHEMDQSLRNEAADEMEAAIKSTNLRLQEKELSLTKLDSPDKLENTRNQITEIKEMLSELQTRLEDLKTPVFDVKSVLYGPLVGKLGILNAPTSTDETVEQVKKIATDVTGLVRKKSKAIDEPIATSIGEKRKGESIEENDSKRTKFNEVDDIVTPI</sequence>
<dbReference type="InterPro" id="IPR051730">
    <property type="entry name" value="NASP-like"/>
</dbReference>
<dbReference type="PANTHER" id="PTHR15081">
    <property type="entry name" value="NUCLEAR AUTOANTIGENIC SPERM PROTEIN NASP -RELATED"/>
    <property type="match status" value="1"/>
</dbReference>